<dbReference type="InterPro" id="IPR013320">
    <property type="entry name" value="ConA-like_dom_sf"/>
</dbReference>
<gene>
    <name evidence="2" type="ORF">C451_03639</name>
</gene>
<dbReference type="Gene3D" id="2.60.120.200">
    <property type="match status" value="1"/>
</dbReference>
<evidence type="ECO:0000313" key="3">
    <source>
        <dbReference type="Proteomes" id="UP000011680"/>
    </source>
</evidence>
<dbReference type="PANTHER" id="PTHR10963">
    <property type="entry name" value="GLYCOSYL HYDROLASE-RELATED"/>
    <property type="match status" value="1"/>
</dbReference>
<keyword evidence="3" id="KW-1185">Reference proteome</keyword>
<reference evidence="2 3" key="1">
    <citation type="journal article" date="2014" name="PLoS Genet.">
        <title>Phylogenetically driven sequencing of extremely halophilic archaea reveals strategies for static and dynamic osmo-response.</title>
        <authorList>
            <person name="Becker E.A."/>
            <person name="Seitzer P.M."/>
            <person name="Tritt A."/>
            <person name="Larsen D."/>
            <person name="Krusor M."/>
            <person name="Yao A.I."/>
            <person name="Wu D."/>
            <person name="Madern D."/>
            <person name="Eisen J.A."/>
            <person name="Darling A.E."/>
            <person name="Facciotti M.T."/>
        </authorList>
    </citation>
    <scope>NUCLEOTIDE SEQUENCE [LARGE SCALE GENOMIC DNA]</scope>
    <source>
        <strain evidence="2 3">JCM 13552</strain>
    </source>
</reference>
<name>M0NGG3_9EURY</name>
<comment type="caution">
    <text evidence="2">The sequence shown here is derived from an EMBL/GenBank/DDBJ whole genome shotgun (WGS) entry which is preliminary data.</text>
</comment>
<protein>
    <submittedName>
        <fullName evidence="2">Beta-glucanase/beta-glucan synthetase-like protein</fullName>
    </submittedName>
</protein>
<dbReference type="InterPro" id="IPR050546">
    <property type="entry name" value="Glycosyl_Hydrlase_16"/>
</dbReference>
<dbReference type="Proteomes" id="UP000011680">
    <property type="component" value="Unassembled WGS sequence"/>
</dbReference>
<dbReference type="STRING" id="1227457.C451_03639"/>
<evidence type="ECO:0000259" key="1">
    <source>
        <dbReference type="PROSITE" id="PS51762"/>
    </source>
</evidence>
<dbReference type="GO" id="GO:0004553">
    <property type="term" value="F:hydrolase activity, hydrolyzing O-glycosyl compounds"/>
    <property type="evidence" value="ECO:0007669"/>
    <property type="project" value="InterPro"/>
</dbReference>
<proteinExistence type="predicted"/>
<dbReference type="GO" id="GO:0005975">
    <property type="term" value="P:carbohydrate metabolic process"/>
    <property type="evidence" value="ECO:0007669"/>
    <property type="project" value="InterPro"/>
</dbReference>
<dbReference type="InterPro" id="IPR000757">
    <property type="entry name" value="Beta-glucanase-like"/>
</dbReference>
<evidence type="ECO:0000313" key="2">
    <source>
        <dbReference type="EMBL" id="EMA56194.1"/>
    </source>
</evidence>
<organism evidence="2 3">
    <name type="scientific">Halococcus thailandensis JCM 13552</name>
    <dbReference type="NCBI Taxonomy" id="1227457"/>
    <lineage>
        <taxon>Archaea</taxon>
        <taxon>Methanobacteriati</taxon>
        <taxon>Methanobacteriota</taxon>
        <taxon>Stenosarchaea group</taxon>
        <taxon>Halobacteria</taxon>
        <taxon>Halobacteriales</taxon>
        <taxon>Halococcaceae</taxon>
        <taxon>Halococcus</taxon>
    </lineage>
</organism>
<sequence>MDFVGRPGFHNAVWSKPNSERWPPEIDVVEFWESGTGLTDRYLSRHHVHYSASTVPGDNSTARDSGTTYTPGGDLTQGFHIYGVEWRSDRISYYVDGKNVAEFSDETMLTAMRRGAPFYLMVNLNINNTATAGTADTAEPWGEAMVLDWIRLWKR</sequence>
<dbReference type="PANTHER" id="PTHR10963:SF60">
    <property type="entry name" value="GRAM-NEGATIVE BACTERIA-BINDING PROTEIN 1-RELATED"/>
    <property type="match status" value="1"/>
</dbReference>
<dbReference type="eggNOG" id="arCOG09822">
    <property type="taxonomic scope" value="Archaea"/>
</dbReference>
<dbReference type="EMBL" id="AOMF01000088">
    <property type="protein sequence ID" value="EMA56194.1"/>
    <property type="molecule type" value="Genomic_DNA"/>
</dbReference>
<dbReference type="Pfam" id="PF00722">
    <property type="entry name" value="Glyco_hydro_16"/>
    <property type="match status" value="1"/>
</dbReference>
<accession>M0NGG3</accession>
<feature type="domain" description="GH16" evidence="1">
    <location>
        <begin position="1"/>
        <end position="155"/>
    </location>
</feature>
<dbReference type="PATRIC" id="fig|1227457.3.peg.650"/>
<dbReference type="PROSITE" id="PS51762">
    <property type="entry name" value="GH16_2"/>
    <property type="match status" value="1"/>
</dbReference>
<dbReference type="AlphaFoldDB" id="M0NGG3"/>
<dbReference type="SUPFAM" id="SSF49899">
    <property type="entry name" value="Concanavalin A-like lectins/glucanases"/>
    <property type="match status" value="1"/>
</dbReference>